<evidence type="ECO:0000313" key="1">
    <source>
        <dbReference type="EMBL" id="KAL0943095.1"/>
    </source>
</evidence>
<accession>A0ACC3ZGG6</accession>
<protein>
    <submittedName>
        <fullName evidence="1">Uncharacterized protein</fullName>
    </submittedName>
</protein>
<sequence length="135" mass="13310">MHTAKTLFGLGLFLSGVLAQSSTVDAVPPWQTGILSEDGTCGSGTPGWVCTPAWGACCSKDGLCGYSSAFCGDGCQEGFGECDSTSPPPPGPGDPSPDGTCGGTNGFNCTGTAYGNCCSSGGFCGSSPAHCDTGW</sequence>
<gene>
    <name evidence="1" type="ORF">CTRU02_200981</name>
</gene>
<keyword evidence="2" id="KW-1185">Reference proteome</keyword>
<dbReference type="Proteomes" id="UP000805649">
    <property type="component" value="Unassembled WGS sequence"/>
</dbReference>
<name>A0ACC3ZGG6_COLTU</name>
<evidence type="ECO:0000313" key="2">
    <source>
        <dbReference type="Proteomes" id="UP000805649"/>
    </source>
</evidence>
<proteinExistence type="predicted"/>
<dbReference type="EMBL" id="VUJX02000001">
    <property type="protein sequence ID" value="KAL0943095.1"/>
    <property type="molecule type" value="Genomic_DNA"/>
</dbReference>
<comment type="caution">
    <text evidence="1">The sequence shown here is derived from an EMBL/GenBank/DDBJ whole genome shotgun (WGS) entry which is preliminary data.</text>
</comment>
<reference evidence="1 2" key="1">
    <citation type="journal article" date="2020" name="Phytopathology">
        <title>Genome Sequence Resources of Colletotrichum truncatum, C. plurivorum, C. musicola, and C. sojae: Four Species Pathogenic to Soybean (Glycine max).</title>
        <authorList>
            <person name="Rogerio F."/>
            <person name="Boufleur T.R."/>
            <person name="Ciampi-Guillardi M."/>
            <person name="Sukno S.A."/>
            <person name="Thon M.R."/>
            <person name="Massola Junior N.S."/>
            <person name="Baroncelli R."/>
        </authorList>
    </citation>
    <scope>NUCLEOTIDE SEQUENCE [LARGE SCALE GENOMIC DNA]</scope>
    <source>
        <strain evidence="1 2">CMES1059</strain>
    </source>
</reference>
<organism evidence="1 2">
    <name type="scientific">Colletotrichum truncatum</name>
    <name type="common">Anthracnose fungus</name>
    <name type="synonym">Colletotrichum capsici</name>
    <dbReference type="NCBI Taxonomy" id="5467"/>
    <lineage>
        <taxon>Eukaryota</taxon>
        <taxon>Fungi</taxon>
        <taxon>Dikarya</taxon>
        <taxon>Ascomycota</taxon>
        <taxon>Pezizomycotina</taxon>
        <taxon>Sordariomycetes</taxon>
        <taxon>Hypocreomycetidae</taxon>
        <taxon>Glomerellales</taxon>
        <taxon>Glomerellaceae</taxon>
        <taxon>Colletotrichum</taxon>
        <taxon>Colletotrichum truncatum species complex</taxon>
    </lineage>
</organism>